<dbReference type="PANTHER" id="PTHR30472:SF37">
    <property type="entry name" value="FE(3+) DICITRATE TRANSPORT SYSTEM PERMEASE PROTEIN FECD-RELATED"/>
    <property type="match status" value="1"/>
</dbReference>
<evidence type="ECO:0000256" key="1">
    <source>
        <dbReference type="ARBA" id="ARBA00004651"/>
    </source>
</evidence>
<gene>
    <name evidence="9" type="ORF">LWC34_03585</name>
</gene>
<feature type="transmembrane region" description="Helical" evidence="8">
    <location>
        <begin position="105"/>
        <end position="126"/>
    </location>
</feature>
<feature type="transmembrane region" description="Helical" evidence="8">
    <location>
        <begin position="79"/>
        <end position="99"/>
    </location>
</feature>
<feature type="transmembrane region" description="Helical" evidence="8">
    <location>
        <begin position="260"/>
        <end position="281"/>
    </location>
</feature>
<feature type="transmembrane region" description="Helical" evidence="8">
    <location>
        <begin position="287"/>
        <end position="306"/>
    </location>
</feature>
<dbReference type="InterPro" id="IPR037294">
    <property type="entry name" value="ABC_BtuC-like"/>
</dbReference>
<dbReference type="CDD" id="cd06550">
    <property type="entry name" value="TM_ABC_iron-siderophores_like"/>
    <property type="match status" value="1"/>
</dbReference>
<evidence type="ECO:0000256" key="5">
    <source>
        <dbReference type="ARBA" id="ARBA00022692"/>
    </source>
</evidence>
<dbReference type="Proteomes" id="UP001521150">
    <property type="component" value="Unassembled WGS sequence"/>
</dbReference>
<keyword evidence="4" id="KW-1003">Cell membrane</keyword>
<dbReference type="Pfam" id="PF01032">
    <property type="entry name" value="FecCD"/>
    <property type="match status" value="1"/>
</dbReference>
<dbReference type="Gene3D" id="1.10.3470.10">
    <property type="entry name" value="ABC transporter involved in vitamin B12 uptake, BtuC"/>
    <property type="match status" value="1"/>
</dbReference>
<feature type="transmembrane region" description="Helical" evidence="8">
    <location>
        <begin position="133"/>
        <end position="153"/>
    </location>
</feature>
<evidence type="ECO:0000313" key="9">
    <source>
        <dbReference type="EMBL" id="MCE7001922.1"/>
    </source>
</evidence>
<evidence type="ECO:0000256" key="2">
    <source>
        <dbReference type="ARBA" id="ARBA00007935"/>
    </source>
</evidence>
<reference evidence="9 10" key="1">
    <citation type="submission" date="2021-12" db="EMBL/GenBank/DDBJ databases">
        <title>Genome sequence of Kibdelosporangium philippinense ATCC 49844.</title>
        <authorList>
            <person name="Fedorov E.A."/>
            <person name="Omeragic M."/>
            <person name="Shalygina K.F."/>
            <person name="Maclea K.S."/>
        </authorList>
    </citation>
    <scope>NUCLEOTIDE SEQUENCE [LARGE SCALE GENOMIC DNA]</scope>
    <source>
        <strain evidence="9 10">ATCC 49844</strain>
    </source>
</reference>
<evidence type="ECO:0000313" key="10">
    <source>
        <dbReference type="Proteomes" id="UP001521150"/>
    </source>
</evidence>
<feature type="transmembrane region" description="Helical" evidence="8">
    <location>
        <begin position="223"/>
        <end position="248"/>
    </location>
</feature>
<dbReference type="RefSeq" id="WP_233722969.1">
    <property type="nucleotide sequence ID" value="NZ_JAJVCN010000001.1"/>
</dbReference>
<comment type="similarity">
    <text evidence="2">Belongs to the binding-protein-dependent transport system permease family. FecCD subfamily.</text>
</comment>
<keyword evidence="5 8" id="KW-0812">Transmembrane</keyword>
<keyword evidence="7 8" id="KW-0472">Membrane</keyword>
<evidence type="ECO:0000256" key="6">
    <source>
        <dbReference type="ARBA" id="ARBA00022989"/>
    </source>
</evidence>
<dbReference type="PANTHER" id="PTHR30472">
    <property type="entry name" value="FERRIC ENTEROBACTIN TRANSPORT SYSTEM PERMEASE PROTEIN"/>
    <property type="match status" value="1"/>
</dbReference>
<accession>A0ABS8Z379</accession>
<comment type="caution">
    <text evidence="9">The sequence shown here is derived from an EMBL/GenBank/DDBJ whole genome shotgun (WGS) entry which is preliminary data.</text>
</comment>
<proteinExistence type="inferred from homology"/>
<keyword evidence="6 8" id="KW-1133">Transmembrane helix</keyword>
<comment type="subcellular location">
    <subcellularLocation>
        <location evidence="1">Cell membrane</location>
        <topology evidence="1">Multi-pass membrane protein</topology>
    </subcellularLocation>
</comment>
<evidence type="ECO:0000256" key="8">
    <source>
        <dbReference type="SAM" id="Phobius"/>
    </source>
</evidence>
<dbReference type="SUPFAM" id="SSF81345">
    <property type="entry name" value="ABC transporter involved in vitamin B12 uptake, BtuC"/>
    <property type="match status" value="1"/>
</dbReference>
<feature type="transmembrane region" description="Helical" evidence="8">
    <location>
        <begin position="182"/>
        <end position="203"/>
    </location>
</feature>
<name>A0ABS8Z379_9PSEU</name>
<evidence type="ECO:0000256" key="3">
    <source>
        <dbReference type="ARBA" id="ARBA00022448"/>
    </source>
</evidence>
<feature type="transmembrane region" description="Helical" evidence="8">
    <location>
        <begin position="49"/>
        <end position="67"/>
    </location>
</feature>
<evidence type="ECO:0000256" key="4">
    <source>
        <dbReference type="ARBA" id="ARBA00022475"/>
    </source>
</evidence>
<organism evidence="9 10">
    <name type="scientific">Kibdelosporangium philippinense</name>
    <dbReference type="NCBI Taxonomy" id="211113"/>
    <lineage>
        <taxon>Bacteria</taxon>
        <taxon>Bacillati</taxon>
        <taxon>Actinomycetota</taxon>
        <taxon>Actinomycetes</taxon>
        <taxon>Pseudonocardiales</taxon>
        <taxon>Pseudonocardiaceae</taxon>
        <taxon>Kibdelosporangium</taxon>
    </lineage>
</organism>
<dbReference type="EMBL" id="JAJVCN010000001">
    <property type="protein sequence ID" value="MCE7001922.1"/>
    <property type="molecule type" value="Genomic_DNA"/>
</dbReference>
<keyword evidence="10" id="KW-1185">Reference proteome</keyword>
<sequence length="312" mass="31358">MIRGTVLVAFLLLVLGSLMLGTPFVGINRLFVASGVEYVIVAELRSPRLVFGLLAGGALGVAGLMLQESLRNPLAVPELLGVSSGSSAAVAICVVTGLTVPGAPLVPALFGAAVGAALTLVAVKGAVGPEATLLIGAAVSAALQAVLLAAAAFTDSRDQGVLVRYLLGSLSGISWDDVTVAGIALAVVMPLAVLCLPALKVLALGDETAASAGLNAGRARVRVLTVASLLIAVIVGFCGPIGWIGFLAPQLARLMDAARVWWSLVFGALLVVAADLAARTVLYPVELPVGGLTAVVGVGVGVLLLVRKRVRA</sequence>
<dbReference type="InterPro" id="IPR000522">
    <property type="entry name" value="ABC_transptr_permease_BtuC"/>
</dbReference>
<evidence type="ECO:0000256" key="7">
    <source>
        <dbReference type="ARBA" id="ARBA00023136"/>
    </source>
</evidence>
<keyword evidence="3" id="KW-0813">Transport</keyword>
<protein>
    <submittedName>
        <fullName evidence="9">Iron ABC transporter permease</fullName>
    </submittedName>
</protein>